<proteinExistence type="predicted"/>
<feature type="transmembrane region" description="Helical" evidence="8">
    <location>
        <begin position="162"/>
        <end position="182"/>
    </location>
</feature>
<feature type="domain" description="Glycosyltransferase RgtA/B/C/D-like" evidence="9">
    <location>
        <begin position="68"/>
        <end position="221"/>
    </location>
</feature>
<keyword evidence="6 8" id="KW-1133">Transmembrane helix</keyword>
<keyword evidence="7 8" id="KW-0472">Membrane</keyword>
<evidence type="ECO:0000313" key="11">
    <source>
        <dbReference type="Proteomes" id="UP000631553"/>
    </source>
</evidence>
<keyword evidence="11" id="KW-1185">Reference proteome</keyword>
<dbReference type="Proteomes" id="UP000631553">
    <property type="component" value="Unassembled WGS sequence"/>
</dbReference>
<gene>
    <name evidence="10" type="ORF">HDA35_000873</name>
</gene>
<dbReference type="EC" id="2.4.1.-" evidence="10"/>
<feature type="transmembrane region" description="Helical" evidence="8">
    <location>
        <begin position="136"/>
        <end position="155"/>
    </location>
</feature>
<evidence type="ECO:0000256" key="2">
    <source>
        <dbReference type="ARBA" id="ARBA00022475"/>
    </source>
</evidence>
<dbReference type="PANTHER" id="PTHR33908">
    <property type="entry name" value="MANNOSYLTRANSFERASE YKCB-RELATED"/>
    <property type="match status" value="1"/>
</dbReference>
<keyword evidence="2" id="KW-1003">Cell membrane</keyword>
<accession>A0ABX2REV0</accession>
<keyword evidence="5 8" id="KW-0812">Transmembrane</keyword>
<evidence type="ECO:0000256" key="7">
    <source>
        <dbReference type="ARBA" id="ARBA00023136"/>
    </source>
</evidence>
<dbReference type="Pfam" id="PF13231">
    <property type="entry name" value="PMT_2"/>
    <property type="match status" value="1"/>
</dbReference>
<keyword evidence="3 10" id="KW-0328">Glycosyltransferase</keyword>
<reference evidence="10 11" key="1">
    <citation type="submission" date="2020-07" db="EMBL/GenBank/DDBJ databases">
        <title>Sequencing the genomes of 1000 actinobacteria strains.</title>
        <authorList>
            <person name="Klenk H.-P."/>
        </authorList>
    </citation>
    <scope>NUCLEOTIDE SEQUENCE [LARGE SCALE GENOMIC DNA]</scope>
    <source>
        <strain evidence="10 11">DSM 43814</strain>
    </source>
</reference>
<dbReference type="EMBL" id="JACCCQ010000001">
    <property type="protein sequence ID" value="NYF55042.1"/>
    <property type="molecule type" value="Genomic_DNA"/>
</dbReference>
<organism evidence="10 11">
    <name type="scientific">Micromonospora purpureochromogenes</name>
    <dbReference type="NCBI Taxonomy" id="47872"/>
    <lineage>
        <taxon>Bacteria</taxon>
        <taxon>Bacillati</taxon>
        <taxon>Actinomycetota</taxon>
        <taxon>Actinomycetes</taxon>
        <taxon>Micromonosporales</taxon>
        <taxon>Micromonosporaceae</taxon>
        <taxon>Micromonospora</taxon>
    </lineage>
</organism>
<evidence type="ECO:0000256" key="6">
    <source>
        <dbReference type="ARBA" id="ARBA00022989"/>
    </source>
</evidence>
<feature type="transmembrane region" description="Helical" evidence="8">
    <location>
        <begin position="243"/>
        <end position="263"/>
    </location>
</feature>
<evidence type="ECO:0000256" key="4">
    <source>
        <dbReference type="ARBA" id="ARBA00022679"/>
    </source>
</evidence>
<dbReference type="RefSeq" id="WP_179801686.1">
    <property type="nucleotide sequence ID" value="NZ_JACCCQ010000001.1"/>
</dbReference>
<dbReference type="InterPro" id="IPR050297">
    <property type="entry name" value="LipidA_mod_glycosyltrf_83"/>
</dbReference>
<evidence type="ECO:0000313" key="10">
    <source>
        <dbReference type="EMBL" id="NYF55042.1"/>
    </source>
</evidence>
<name>A0ABX2REV0_9ACTN</name>
<feature type="transmembrane region" description="Helical" evidence="8">
    <location>
        <begin position="275"/>
        <end position="294"/>
    </location>
</feature>
<sequence>MDRTPDGPPWLAWALASPVALITLVVTYIGVGRQMWIDEHVTVYVTTLSWSEFTHLLGNQDLVHGLYYLVMRTWTAVFGTSLLALRLPSMIGMAVAAGAVTLLGRRLHSTAVGLAAGLFFVALPAVSRFGQEARSYAWVVALAALSTLALTFALDRPTRLRWLVYVLLMVTLTYLHFAAAMVALPHGLMAWYAWRRREAGQIGWWAATAGIVAVTAAPLLYLASRQSGQVSWIRSDWAAVQRYPAELFGSHAVFFGVALVSAVGAARLSRTRPHVAVPLLVWALLPPLLAYVTVDFTHLFLAKYALFTLPAWVLLAASAFASPTTGAGRAFSMPRLAGILAGVLVLSLIGVGGQREMRRSPLNGEPDFRAAAGVVEAQAQPGDGVVYVGTYRWARLPFAYELHGAEPVDVFAEVPAAQLGWLSPRQCTDPARCLGDTPRVWLVVSNYSGDDYLGLPAKQADLLRRQYHATSTSKFEHVRVVLLVRNAR</sequence>
<evidence type="ECO:0000256" key="5">
    <source>
        <dbReference type="ARBA" id="ARBA00022692"/>
    </source>
</evidence>
<feature type="transmembrane region" description="Helical" evidence="8">
    <location>
        <begin position="202"/>
        <end position="222"/>
    </location>
</feature>
<evidence type="ECO:0000256" key="3">
    <source>
        <dbReference type="ARBA" id="ARBA00022676"/>
    </source>
</evidence>
<feature type="transmembrane region" description="Helical" evidence="8">
    <location>
        <begin position="78"/>
        <end position="104"/>
    </location>
</feature>
<protein>
    <submittedName>
        <fullName evidence="10">Mannosyltransferase</fullName>
        <ecNumber evidence="10">2.4.1.-</ecNumber>
    </submittedName>
</protein>
<evidence type="ECO:0000256" key="8">
    <source>
        <dbReference type="SAM" id="Phobius"/>
    </source>
</evidence>
<feature type="transmembrane region" description="Helical" evidence="8">
    <location>
        <begin position="301"/>
        <end position="321"/>
    </location>
</feature>
<evidence type="ECO:0000259" key="9">
    <source>
        <dbReference type="Pfam" id="PF13231"/>
    </source>
</evidence>
<dbReference type="PANTHER" id="PTHR33908:SF3">
    <property type="entry name" value="UNDECAPRENYL PHOSPHATE-ALPHA-4-AMINO-4-DEOXY-L-ARABINOSE ARABINOSYL TRANSFERASE"/>
    <property type="match status" value="1"/>
</dbReference>
<comment type="caution">
    <text evidence="10">The sequence shown here is derived from an EMBL/GenBank/DDBJ whole genome shotgun (WGS) entry which is preliminary data.</text>
</comment>
<comment type="subcellular location">
    <subcellularLocation>
        <location evidence="1">Cell membrane</location>
        <topology evidence="1">Multi-pass membrane protein</topology>
    </subcellularLocation>
</comment>
<dbReference type="InterPro" id="IPR038731">
    <property type="entry name" value="RgtA/B/C-like"/>
</dbReference>
<keyword evidence="4 10" id="KW-0808">Transferase</keyword>
<feature type="transmembrane region" description="Helical" evidence="8">
    <location>
        <begin position="333"/>
        <end position="351"/>
    </location>
</feature>
<evidence type="ECO:0000256" key="1">
    <source>
        <dbReference type="ARBA" id="ARBA00004651"/>
    </source>
</evidence>
<dbReference type="GO" id="GO:0016757">
    <property type="term" value="F:glycosyltransferase activity"/>
    <property type="evidence" value="ECO:0007669"/>
    <property type="project" value="UniProtKB-KW"/>
</dbReference>
<feature type="transmembrane region" description="Helical" evidence="8">
    <location>
        <begin position="12"/>
        <end position="29"/>
    </location>
</feature>